<dbReference type="GO" id="GO:0016853">
    <property type="term" value="F:isomerase activity"/>
    <property type="evidence" value="ECO:0007669"/>
    <property type="project" value="UniProtKB-KW"/>
</dbReference>
<protein>
    <submittedName>
        <fullName evidence="2">Sugar phosphate isomerase</fullName>
    </submittedName>
</protein>
<name>A0A0U9HCB2_9FIRM</name>
<dbReference type="Gene3D" id="3.20.20.150">
    <property type="entry name" value="Divalent-metal-dependent TIM barrel enzymes"/>
    <property type="match status" value="1"/>
</dbReference>
<dbReference type="PANTHER" id="PTHR12110">
    <property type="entry name" value="HYDROXYPYRUVATE ISOMERASE"/>
    <property type="match status" value="1"/>
</dbReference>
<reference evidence="2" key="1">
    <citation type="journal article" date="2016" name="Genome Announc.">
        <title>Draft Genome Sequence of the Syntrophic Lactate-Degrading Bacterium Tepidanaerobacter syntrophicus JLT.</title>
        <authorList>
            <person name="Matsuura N."/>
            <person name="Ohashi A."/>
            <person name="Tourlousse D.M."/>
            <person name="Sekiguchi Y."/>
        </authorList>
    </citation>
    <scope>NUCLEOTIDE SEQUENCE [LARGE SCALE GENOMIC DNA]</scope>
    <source>
        <strain evidence="2">JL</strain>
    </source>
</reference>
<gene>
    <name evidence="2" type="ORF">TSYNT_5252</name>
</gene>
<dbReference type="OrthoDB" id="9801960at2"/>
<dbReference type="InterPro" id="IPR013022">
    <property type="entry name" value="Xyl_isomerase-like_TIM-brl"/>
</dbReference>
<evidence type="ECO:0000313" key="3">
    <source>
        <dbReference type="Proteomes" id="UP000062160"/>
    </source>
</evidence>
<dbReference type="STRING" id="224999.GCA_001485475_00407"/>
<dbReference type="InterPro" id="IPR050312">
    <property type="entry name" value="IolE/XylAMocC-like"/>
</dbReference>
<dbReference type="EMBL" id="DF976999">
    <property type="protein sequence ID" value="GAQ24425.1"/>
    <property type="molecule type" value="Genomic_DNA"/>
</dbReference>
<keyword evidence="3" id="KW-1185">Reference proteome</keyword>
<sequence>MTLKLGIFSWFGFVMPIFERLDLIKSAGFEATSLWWEDEEGTPCIPKNAMPEMVREAGLYLENIHAPFTDSADLWSESKSARQKILKEHTAWLEDCAKHEIPIMVMHIVEGDKIPTINKYGIESLSYLTKKAEEYNVKIALENTKMTGGIPFILSEIESPNLGLCYDTSHAVLNHEENLLEDFGEKLIALHISDNDGKRDRHWLPGGGTINWNKFTDKFPAKTFHGGLTLEVYPTDEESKAGADTFLLKAFKSISRLAAMIDYKREDIGVS</sequence>
<dbReference type="Proteomes" id="UP000062160">
    <property type="component" value="Unassembled WGS sequence"/>
</dbReference>
<organism evidence="2">
    <name type="scientific">Tepidanaerobacter syntrophicus</name>
    <dbReference type="NCBI Taxonomy" id="224999"/>
    <lineage>
        <taxon>Bacteria</taxon>
        <taxon>Bacillati</taxon>
        <taxon>Bacillota</taxon>
        <taxon>Clostridia</taxon>
        <taxon>Thermosediminibacterales</taxon>
        <taxon>Tepidanaerobacteraceae</taxon>
        <taxon>Tepidanaerobacter</taxon>
    </lineage>
</organism>
<feature type="domain" description="Xylose isomerase-like TIM barrel" evidence="1">
    <location>
        <begin position="21"/>
        <end position="244"/>
    </location>
</feature>
<evidence type="ECO:0000259" key="1">
    <source>
        <dbReference type="Pfam" id="PF01261"/>
    </source>
</evidence>
<dbReference type="SUPFAM" id="SSF51658">
    <property type="entry name" value="Xylose isomerase-like"/>
    <property type="match status" value="1"/>
</dbReference>
<dbReference type="PANTHER" id="PTHR12110:SF21">
    <property type="entry name" value="XYLOSE ISOMERASE-LIKE TIM BARREL DOMAIN-CONTAINING PROTEIN"/>
    <property type="match status" value="1"/>
</dbReference>
<evidence type="ECO:0000313" key="2">
    <source>
        <dbReference type="EMBL" id="GAQ24425.1"/>
    </source>
</evidence>
<accession>A0A0U9HCB2</accession>
<keyword evidence="2" id="KW-0413">Isomerase</keyword>
<dbReference type="Pfam" id="PF01261">
    <property type="entry name" value="AP_endonuc_2"/>
    <property type="match status" value="1"/>
</dbReference>
<dbReference type="AlphaFoldDB" id="A0A0U9HCB2"/>
<dbReference type="RefSeq" id="WP_059031495.1">
    <property type="nucleotide sequence ID" value="NZ_BSDW01000001.1"/>
</dbReference>
<proteinExistence type="predicted"/>
<dbReference type="InterPro" id="IPR036237">
    <property type="entry name" value="Xyl_isomerase-like_sf"/>
</dbReference>